<proteinExistence type="predicted"/>
<dbReference type="OrthoDB" id="6251518at2759"/>
<dbReference type="SMART" id="SM00248">
    <property type="entry name" value="ANK"/>
    <property type="match status" value="3"/>
</dbReference>
<keyword evidence="2 3" id="KW-0040">ANK repeat</keyword>
<dbReference type="Gene3D" id="1.25.40.20">
    <property type="entry name" value="Ankyrin repeat-containing domain"/>
    <property type="match status" value="1"/>
</dbReference>
<name>A0A0R3S8U9_HYMDI</name>
<organism evidence="7">
    <name type="scientific">Hymenolepis diminuta</name>
    <name type="common">Rat tapeworm</name>
    <dbReference type="NCBI Taxonomy" id="6216"/>
    <lineage>
        <taxon>Eukaryota</taxon>
        <taxon>Metazoa</taxon>
        <taxon>Spiralia</taxon>
        <taxon>Lophotrochozoa</taxon>
        <taxon>Platyhelminthes</taxon>
        <taxon>Cestoda</taxon>
        <taxon>Eucestoda</taxon>
        <taxon>Cyclophyllidea</taxon>
        <taxon>Hymenolepididae</taxon>
        <taxon>Hymenolepis</taxon>
    </lineage>
</organism>
<feature type="compositionally biased region" description="Low complexity" evidence="4">
    <location>
        <begin position="416"/>
        <end position="426"/>
    </location>
</feature>
<dbReference type="PROSITE" id="PS50088">
    <property type="entry name" value="ANK_REPEAT"/>
    <property type="match status" value="1"/>
</dbReference>
<dbReference type="AlphaFoldDB" id="A0A0R3S8U9"/>
<reference evidence="7" key="1">
    <citation type="submission" date="2016-04" db="UniProtKB">
        <authorList>
            <consortium name="WormBaseParasite"/>
        </authorList>
    </citation>
    <scope>IDENTIFICATION</scope>
</reference>
<protein>
    <submittedName>
        <fullName evidence="7">ANK_REP_REGION domain-containing protein</fullName>
    </submittedName>
</protein>
<evidence type="ECO:0000256" key="3">
    <source>
        <dbReference type="PROSITE-ProRule" id="PRU00023"/>
    </source>
</evidence>
<dbReference type="InterPro" id="IPR036770">
    <property type="entry name" value="Ankyrin_rpt-contain_sf"/>
</dbReference>
<gene>
    <name evidence="5" type="ORF">HDID_LOCUS610</name>
</gene>
<dbReference type="SUPFAM" id="SSF48403">
    <property type="entry name" value="Ankyrin repeat"/>
    <property type="match status" value="1"/>
</dbReference>
<keyword evidence="1" id="KW-0677">Repeat</keyword>
<feature type="compositionally biased region" description="Polar residues" evidence="4">
    <location>
        <begin position="139"/>
        <end position="157"/>
    </location>
</feature>
<evidence type="ECO:0000256" key="1">
    <source>
        <dbReference type="ARBA" id="ARBA00022737"/>
    </source>
</evidence>
<feature type="region of interest" description="Disordered" evidence="4">
    <location>
        <begin position="374"/>
        <end position="426"/>
    </location>
</feature>
<accession>A0A0R3S8U9</accession>
<evidence type="ECO:0000256" key="2">
    <source>
        <dbReference type="ARBA" id="ARBA00023043"/>
    </source>
</evidence>
<dbReference type="WBParaSite" id="HDID_0000060901-mRNA-1">
    <property type="protein sequence ID" value="HDID_0000060901-mRNA-1"/>
    <property type="gene ID" value="HDID_0000060901"/>
</dbReference>
<evidence type="ECO:0000256" key="4">
    <source>
        <dbReference type="SAM" id="MobiDB-lite"/>
    </source>
</evidence>
<evidence type="ECO:0000313" key="6">
    <source>
        <dbReference type="Proteomes" id="UP000274504"/>
    </source>
</evidence>
<dbReference type="Proteomes" id="UP000274504">
    <property type="component" value="Unassembled WGS sequence"/>
</dbReference>
<dbReference type="PANTHER" id="PTHR24203">
    <property type="entry name" value="ANKYRIN REPEAT FAMILY PROTEIN"/>
    <property type="match status" value="1"/>
</dbReference>
<dbReference type="InterPro" id="IPR002110">
    <property type="entry name" value="Ankyrin_rpt"/>
</dbReference>
<sequence length="737" mass="79448">MKFGNTCLHTAIRYGRVGVVKILLASSANVMAVNQNLETPLHIAASLKRTKIAKFLLMGRGSPLLMGTLSRRMDTKRQSPLFSNSTTSSYTAAAQAALWMRNVRGETPLDIARRRVRGGCGSSDMITLLLEHMNETQYENGTTKSLPRSPASFSGNGPKTGKISAVATPYMSTNLVYPPGERKKTVGAIKLAFMSRKLARNQGLVGPNCNDTSANHICLETDLSNLALSTPMENGLHQIQPDPNERMTSSFMNGVAAENPEYRSPEVKTNSRLVRRSLLGGLFRRDHAKTSLTGLMKKSESTFINGPGSSSFVLNNNVPAPKMPNSISVSAALNDSHSSSLTRRSVLQEVTLSTDDPAQQSILLGRFQQLPFPQNSASTSAGVSSVNLPEDPTASNSSEQGRNTTSSHPSTALRTNSNSVGMNGGSSERIRQRLGVRFDLDNNGQNQHPVQNGQNGLTGPNPGHGRQLSMQLYRDLAGNLKKGPAGSSTGCNCIQRQADYFAGKIPSFVPCATHSYLEFHGSATDLRNSNPFHSRKYREYRSGTAITATANKIKPWKRAHSDESLSVHALVNAQPPTNVVAVTMAPGTGTTATTSSKTSEITSNTVPVSDNCTGIPDCKPISVNYENASMWPVNRDTIQEPKEEMQKMPNSHQKMPKSKSYHGQMAASIVNKFAKLTKGHIVMDSSPSRQGPGATPLYFSCRNIDGKMGLSVGIPSVGRFSPPILHPIPMPTTNGAR</sequence>
<feature type="repeat" description="ANK" evidence="3">
    <location>
        <begin position="3"/>
        <end position="35"/>
    </location>
</feature>
<dbReference type="PANTHER" id="PTHR24203:SF45">
    <property type="entry name" value="ANKYRIN REPEAT DOMAIN 6"/>
    <property type="match status" value="1"/>
</dbReference>
<dbReference type="STRING" id="6216.A0A0R3S8U9"/>
<dbReference type="PROSITE" id="PS50297">
    <property type="entry name" value="ANK_REP_REGION"/>
    <property type="match status" value="1"/>
</dbReference>
<evidence type="ECO:0000313" key="7">
    <source>
        <dbReference type="WBParaSite" id="HDID_0000060901-mRNA-1"/>
    </source>
</evidence>
<feature type="compositionally biased region" description="Polar residues" evidence="4">
    <location>
        <begin position="374"/>
        <end position="415"/>
    </location>
</feature>
<dbReference type="Pfam" id="PF12796">
    <property type="entry name" value="Ank_2"/>
    <property type="match status" value="1"/>
</dbReference>
<reference evidence="5 6" key="2">
    <citation type="submission" date="2018-11" db="EMBL/GenBank/DDBJ databases">
        <authorList>
            <consortium name="Pathogen Informatics"/>
        </authorList>
    </citation>
    <scope>NUCLEOTIDE SEQUENCE [LARGE SCALE GENOMIC DNA]</scope>
</reference>
<evidence type="ECO:0000313" key="5">
    <source>
        <dbReference type="EMBL" id="VDL16975.1"/>
    </source>
</evidence>
<feature type="region of interest" description="Disordered" evidence="4">
    <location>
        <begin position="139"/>
        <end position="160"/>
    </location>
</feature>
<dbReference type="EMBL" id="UYSG01000082">
    <property type="protein sequence ID" value="VDL16975.1"/>
    <property type="molecule type" value="Genomic_DNA"/>
</dbReference>